<dbReference type="EMBL" id="PYOY01000002">
    <property type="protein sequence ID" value="PSX08582.1"/>
    <property type="molecule type" value="Genomic_DNA"/>
</dbReference>
<dbReference type="AlphaFoldDB" id="A0A855SIU1"/>
<evidence type="ECO:0000313" key="1">
    <source>
        <dbReference type="EMBL" id="PSX08582.1"/>
    </source>
</evidence>
<dbReference type="Proteomes" id="UP000241440">
    <property type="component" value="Unassembled WGS sequence"/>
</dbReference>
<accession>A0A855SIU1</accession>
<name>A0A855SIU1_PHOAN</name>
<dbReference type="RefSeq" id="WP_045082443.1">
    <property type="nucleotide sequence ID" value="NZ_JZSX01000001.1"/>
</dbReference>
<gene>
    <name evidence="1" type="ORF">C0W41_05690</name>
</gene>
<dbReference type="Pfam" id="PF09684">
    <property type="entry name" value="Tail_P2_I"/>
    <property type="match status" value="1"/>
</dbReference>
<comment type="caution">
    <text evidence="1">The sequence shown here is derived from an EMBL/GenBank/DDBJ whole genome shotgun (WGS) entry which is preliminary data.</text>
</comment>
<evidence type="ECO:0008006" key="3">
    <source>
        <dbReference type="Google" id="ProtNLM"/>
    </source>
</evidence>
<dbReference type="InterPro" id="IPR006521">
    <property type="entry name" value="Tail_protein_I"/>
</dbReference>
<evidence type="ECO:0000313" key="2">
    <source>
        <dbReference type="Proteomes" id="UP000241440"/>
    </source>
</evidence>
<organism evidence="1 2">
    <name type="scientific">Photobacterium angustum</name>
    <dbReference type="NCBI Taxonomy" id="661"/>
    <lineage>
        <taxon>Bacteria</taxon>
        <taxon>Pseudomonadati</taxon>
        <taxon>Pseudomonadota</taxon>
        <taxon>Gammaproteobacteria</taxon>
        <taxon>Vibrionales</taxon>
        <taxon>Vibrionaceae</taxon>
        <taxon>Photobacterium</taxon>
    </lineage>
</organism>
<protein>
    <recommendedName>
        <fullName evidence="3">Phage tail protein</fullName>
    </recommendedName>
</protein>
<proteinExistence type="predicted"/>
<reference evidence="1 2" key="1">
    <citation type="submission" date="2018-01" db="EMBL/GenBank/DDBJ databases">
        <title>Whole genome sequencing of Histamine producing bacteria.</title>
        <authorList>
            <person name="Butler K."/>
        </authorList>
    </citation>
    <scope>NUCLEOTIDE SEQUENCE [LARGE SCALE GENOMIC DNA]</scope>
    <source>
        <strain evidence="1 2">A2-1</strain>
    </source>
</reference>
<sequence length="200" mass="23317">MKLPKLTLPFWMGRGELAKLALALHGYWLRVQEVMQLPLAHLDPMTAPIEFVDLIAWQRDIQRLAKEPEDIYRIRVKYAFEFARNGGDVDGFRKVFEKLGLSWINLFERQDIENWDVITIETSDSDLSQKTWLMEQLIRQYGRTCRRYRFQVTFPIHGFLSGGAFGCSTEIYNATLNVKGTIQLNKTVNDHNQSVYSARL</sequence>
<dbReference type="GeneID" id="61230109"/>